<dbReference type="EMBL" id="VCAZ01000064">
    <property type="protein sequence ID" value="TSO15199.1"/>
    <property type="molecule type" value="Genomic_DNA"/>
</dbReference>
<dbReference type="AlphaFoldDB" id="A0A556U8S8"/>
<comment type="caution">
    <text evidence="1">The sequence shown here is derived from an EMBL/GenBank/DDBJ whole genome shotgun (WGS) entry which is preliminary data.</text>
</comment>
<evidence type="ECO:0000313" key="2">
    <source>
        <dbReference type="Proteomes" id="UP000319801"/>
    </source>
</evidence>
<accession>A0A556U8S8</accession>
<name>A0A556U8S8_BAGYA</name>
<organism evidence="1 2">
    <name type="scientific">Bagarius yarrelli</name>
    <name type="common">Goonch</name>
    <name type="synonym">Bagrus yarrelli</name>
    <dbReference type="NCBI Taxonomy" id="175774"/>
    <lineage>
        <taxon>Eukaryota</taxon>
        <taxon>Metazoa</taxon>
        <taxon>Chordata</taxon>
        <taxon>Craniata</taxon>
        <taxon>Vertebrata</taxon>
        <taxon>Euteleostomi</taxon>
        <taxon>Actinopterygii</taxon>
        <taxon>Neopterygii</taxon>
        <taxon>Teleostei</taxon>
        <taxon>Ostariophysi</taxon>
        <taxon>Siluriformes</taxon>
        <taxon>Sisoridae</taxon>
        <taxon>Sisorinae</taxon>
        <taxon>Bagarius</taxon>
    </lineage>
</organism>
<evidence type="ECO:0000313" key="1">
    <source>
        <dbReference type="EMBL" id="TSO15199.1"/>
    </source>
</evidence>
<protein>
    <submittedName>
        <fullName evidence="1">Uncharacterized protein</fullName>
    </submittedName>
</protein>
<keyword evidence="2" id="KW-1185">Reference proteome</keyword>
<sequence>MPVLKIGSGSELTKTPSETELRFSQFIRLARFSASGASSGSCPGRGDPSAAQHLVRDEALLAAKTSRTTNKATVVCQGDVWPDFRAPAEESGVKRAPEWLHLQPVKTFMAKDPSQEHKEYS</sequence>
<gene>
    <name evidence="1" type="ORF">Baya_9845</name>
</gene>
<reference evidence="1 2" key="1">
    <citation type="journal article" date="2019" name="Genome Biol. Evol.">
        <title>Whole-Genome Sequencing of the Giant Devil Catfish, Bagarius yarrelli.</title>
        <authorList>
            <person name="Jiang W."/>
            <person name="Lv Y."/>
            <person name="Cheng L."/>
            <person name="Yang K."/>
            <person name="Chao B."/>
            <person name="Wang X."/>
            <person name="Li Y."/>
            <person name="Pan X."/>
            <person name="You X."/>
            <person name="Zhang Y."/>
            <person name="Yang J."/>
            <person name="Li J."/>
            <person name="Zhang X."/>
            <person name="Liu S."/>
            <person name="Sun C."/>
            <person name="Yang J."/>
            <person name="Shi Q."/>
        </authorList>
    </citation>
    <scope>NUCLEOTIDE SEQUENCE [LARGE SCALE GENOMIC DNA]</scope>
    <source>
        <strain evidence="1">JWS20170419001</strain>
        <tissue evidence="1">Muscle</tissue>
    </source>
</reference>
<dbReference type="Proteomes" id="UP000319801">
    <property type="component" value="Unassembled WGS sequence"/>
</dbReference>
<proteinExistence type="predicted"/>